<evidence type="ECO:0000313" key="2">
    <source>
        <dbReference type="EMBL" id="QDV31989.1"/>
    </source>
</evidence>
<dbReference type="KEGG" id="peh:Spb1_39360"/>
<dbReference type="RefSeq" id="WP_145303810.1">
    <property type="nucleotide sequence ID" value="NZ_CP036299.1"/>
</dbReference>
<dbReference type="GO" id="GO:0008168">
    <property type="term" value="F:methyltransferase activity"/>
    <property type="evidence" value="ECO:0007669"/>
    <property type="project" value="UniProtKB-KW"/>
</dbReference>
<organism evidence="2 3">
    <name type="scientific">Planctopirus ephydatiae</name>
    <dbReference type="NCBI Taxonomy" id="2528019"/>
    <lineage>
        <taxon>Bacteria</taxon>
        <taxon>Pseudomonadati</taxon>
        <taxon>Planctomycetota</taxon>
        <taxon>Planctomycetia</taxon>
        <taxon>Planctomycetales</taxon>
        <taxon>Planctomycetaceae</taxon>
        <taxon>Planctopirus</taxon>
    </lineage>
</organism>
<keyword evidence="2" id="KW-0489">Methyltransferase</keyword>
<evidence type="ECO:0000259" key="1">
    <source>
        <dbReference type="Pfam" id="PF13649"/>
    </source>
</evidence>
<dbReference type="InterPro" id="IPR029063">
    <property type="entry name" value="SAM-dependent_MTases_sf"/>
</dbReference>
<dbReference type="CDD" id="cd02440">
    <property type="entry name" value="AdoMet_MTases"/>
    <property type="match status" value="1"/>
</dbReference>
<keyword evidence="2" id="KW-0808">Transferase</keyword>
<accession>A0A518GTU2</accession>
<gene>
    <name evidence="2" type="primary">tylM1</name>
    <name evidence="2" type="ORF">Spb1_39360</name>
</gene>
<dbReference type="EC" id="2.1.1.235" evidence="2"/>
<name>A0A518GTU2_9PLAN</name>
<evidence type="ECO:0000313" key="3">
    <source>
        <dbReference type="Proteomes" id="UP000315349"/>
    </source>
</evidence>
<dbReference type="Gene3D" id="3.40.50.150">
    <property type="entry name" value="Vaccinia Virus protein VP39"/>
    <property type="match status" value="1"/>
</dbReference>
<dbReference type="Pfam" id="PF13649">
    <property type="entry name" value="Methyltransf_25"/>
    <property type="match status" value="1"/>
</dbReference>
<dbReference type="Gene3D" id="2.20.25.110">
    <property type="entry name" value="S-adenosyl-L-methionine-dependent methyltransferases"/>
    <property type="match status" value="1"/>
</dbReference>
<dbReference type="GO" id="GO:0032259">
    <property type="term" value="P:methylation"/>
    <property type="evidence" value="ECO:0007669"/>
    <property type="project" value="UniProtKB-KW"/>
</dbReference>
<keyword evidence="3" id="KW-1185">Reference proteome</keyword>
<protein>
    <submittedName>
        <fullName evidence="2">dTDP-3-amino-3,6-dideoxy-alpha-D-glucopyranose N,N-dimethyltransferase</fullName>
        <ecNumber evidence="2">2.1.1.235</ecNumber>
    </submittedName>
</protein>
<reference evidence="2 3" key="1">
    <citation type="submission" date="2019-02" db="EMBL/GenBank/DDBJ databases">
        <title>Deep-cultivation of Planctomycetes and their phenomic and genomic characterization uncovers novel biology.</title>
        <authorList>
            <person name="Wiegand S."/>
            <person name="Jogler M."/>
            <person name="Boedeker C."/>
            <person name="Pinto D."/>
            <person name="Vollmers J."/>
            <person name="Rivas-Marin E."/>
            <person name="Kohn T."/>
            <person name="Peeters S.H."/>
            <person name="Heuer A."/>
            <person name="Rast P."/>
            <person name="Oberbeckmann S."/>
            <person name="Bunk B."/>
            <person name="Jeske O."/>
            <person name="Meyerdierks A."/>
            <person name="Storesund J.E."/>
            <person name="Kallscheuer N."/>
            <person name="Luecker S."/>
            <person name="Lage O.M."/>
            <person name="Pohl T."/>
            <person name="Merkel B.J."/>
            <person name="Hornburger P."/>
            <person name="Mueller R.-W."/>
            <person name="Bruemmer F."/>
            <person name="Labrenz M."/>
            <person name="Spormann A.M."/>
            <person name="Op den Camp H."/>
            <person name="Overmann J."/>
            <person name="Amann R."/>
            <person name="Jetten M.S.M."/>
            <person name="Mascher T."/>
            <person name="Medema M.H."/>
            <person name="Devos D.P."/>
            <person name="Kaster A.-K."/>
            <person name="Ovreas L."/>
            <person name="Rohde M."/>
            <person name="Galperin M.Y."/>
            <person name="Jogler C."/>
        </authorList>
    </citation>
    <scope>NUCLEOTIDE SEQUENCE [LARGE SCALE GENOMIC DNA]</scope>
    <source>
        <strain evidence="2 3">Spb1</strain>
    </source>
</reference>
<sequence length="259" mass="29670">METIQGHLYDFPKYYDLIFGSDWKAEFDFLQAAFERYSKKTVTRLYEPACGTGRLLIKLAEAGYEVAGNDLNPHAVKFCNDRFVRKGFEPVATVGDMANFKLPKKVDAMFNMINTFRHLPDEAAAESHLQCVANHLVKGGLYLLGLHLTPLTPQVCTEECWSATKGSLTVNSRLWSIDINPKTRIERIGMNYDVYTPTKQFRIEDETTFRTYTAQQMAMLLLQVPQLELIAVHDFRYDIDGEITISGDTEDVVYVFRKR</sequence>
<feature type="domain" description="Methyltransferase" evidence="1">
    <location>
        <begin position="49"/>
        <end position="140"/>
    </location>
</feature>
<proteinExistence type="predicted"/>
<dbReference type="OrthoDB" id="9811589at2"/>
<dbReference type="Proteomes" id="UP000315349">
    <property type="component" value="Chromosome"/>
</dbReference>
<dbReference type="SUPFAM" id="SSF53335">
    <property type="entry name" value="S-adenosyl-L-methionine-dependent methyltransferases"/>
    <property type="match status" value="1"/>
</dbReference>
<dbReference type="EMBL" id="CP036299">
    <property type="protein sequence ID" value="QDV31989.1"/>
    <property type="molecule type" value="Genomic_DNA"/>
</dbReference>
<dbReference type="InterPro" id="IPR041698">
    <property type="entry name" value="Methyltransf_25"/>
</dbReference>
<dbReference type="AlphaFoldDB" id="A0A518GTU2"/>